<dbReference type="PRINTS" id="PR01415">
    <property type="entry name" value="ANKYRIN"/>
</dbReference>
<name>G3P9R5_GASAC</name>
<dbReference type="PRINTS" id="PR00689">
    <property type="entry name" value="ACOABINDINGP"/>
</dbReference>
<reference evidence="9" key="3">
    <citation type="submission" date="2025-09" db="UniProtKB">
        <authorList>
            <consortium name="Ensembl"/>
        </authorList>
    </citation>
    <scope>IDENTIFICATION</scope>
</reference>
<feature type="signal peptide" evidence="7">
    <location>
        <begin position="1"/>
        <end position="16"/>
    </location>
</feature>
<dbReference type="Pfam" id="PF00887">
    <property type="entry name" value="ACBP"/>
    <property type="match status" value="1"/>
</dbReference>
<dbReference type="PROSITE" id="PS50297">
    <property type="entry name" value="ANK_REP_REGION"/>
    <property type="match status" value="2"/>
</dbReference>
<dbReference type="OMA" id="ARSKWQA"/>
<dbReference type="SUPFAM" id="SSF47027">
    <property type="entry name" value="Acyl-CoA binding protein"/>
    <property type="match status" value="1"/>
</dbReference>
<dbReference type="PROSITE" id="PS50088">
    <property type="entry name" value="ANK_REPEAT"/>
    <property type="match status" value="2"/>
</dbReference>
<evidence type="ECO:0000313" key="9">
    <source>
        <dbReference type="Ensembl" id="ENSGACP00000014339.2"/>
    </source>
</evidence>
<dbReference type="Proteomes" id="UP000007635">
    <property type="component" value="Chromosome VIII"/>
</dbReference>
<proteinExistence type="predicted"/>
<keyword evidence="3 5" id="KW-0040">ANK repeat</keyword>
<keyword evidence="4" id="KW-0446">Lipid-binding</keyword>
<dbReference type="PANTHER" id="PTHR24119:SF0">
    <property type="entry name" value="ACYL-COA-BINDING DOMAIN-CONTAINING PROTEIN 6"/>
    <property type="match status" value="1"/>
</dbReference>
<dbReference type="GeneTree" id="ENSGT00940000157458"/>
<dbReference type="FunCoup" id="G3P9R5">
    <property type="interactions" value="779"/>
</dbReference>
<keyword evidence="10" id="KW-1185">Reference proteome</keyword>
<sequence>MSLYLILQILFPPLWSDVGRKMLREFHFAGEEKKNSPLKPPFKSNFFLSPSRRDFLSQLAASKKKKNAARALLLNSTAASSRSAHSGADPVPHTNYFSASLLQSAMEAGDQMEGEDLEREFQSAADRVRDLVQTASRDQLLYLYARYKQAKVGKCSTPKPGFFDFEGQRKWQAWKQLGDMEVDQAMQEYISCVNVLDPEGCTKERRGAERRAGFGAAVSSLYQEEMIREEDRNIFDYCRENNIDHISKAITSQKADVNTKDEEGRALLHWACDRGHKEMVSVLLQHKADINNQDNEGQTALHYASACEFADIVELLLNAGADPSIKDMEGSLPEEVTESGAISSLLRQHTAPKG</sequence>
<feature type="domain" description="ACB" evidence="8">
    <location>
        <begin position="117"/>
        <end position="202"/>
    </location>
</feature>
<feature type="repeat" description="ANK" evidence="5">
    <location>
        <begin position="296"/>
        <end position="328"/>
    </location>
</feature>
<dbReference type="Pfam" id="PF12796">
    <property type="entry name" value="Ank_2"/>
    <property type="match status" value="1"/>
</dbReference>
<dbReference type="Ensembl" id="ENSGACT00000014364.2">
    <property type="protein sequence ID" value="ENSGACP00000014339.2"/>
    <property type="gene ID" value="ENSGACG00000010822.2"/>
</dbReference>
<dbReference type="InterPro" id="IPR002110">
    <property type="entry name" value="Ankyrin_rpt"/>
</dbReference>
<reference evidence="9" key="2">
    <citation type="submission" date="2025-08" db="UniProtKB">
        <authorList>
            <consortium name="Ensembl"/>
        </authorList>
    </citation>
    <scope>IDENTIFICATION</scope>
</reference>
<dbReference type="InterPro" id="IPR014352">
    <property type="entry name" value="FERM/acyl-CoA-bd_prot_sf"/>
</dbReference>
<dbReference type="eggNOG" id="KOG0817">
    <property type="taxonomic scope" value="Eukaryota"/>
</dbReference>
<evidence type="ECO:0000256" key="2">
    <source>
        <dbReference type="ARBA" id="ARBA00022737"/>
    </source>
</evidence>
<dbReference type="Gene3D" id="1.25.40.20">
    <property type="entry name" value="Ankyrin repeat-containing domain"/>
    <property type="match status" value="2"/>
</dbReference>
<dbReference type="InterPro" id="IPR000582">
    <property type="entry name" value="Acyl-CoA-binding_protein"/>
</dbReference>
<organism evidence="9 10">
    <name type="scientific">Gasterosteus aculeatus aculeatus</name>
    <name type="common">three-spined stickleback</name>
    <dbReference type="NCBI Taxonomy" id="481459"/>
    <lineage>
        <taxon>Eukaryota</taxon>
        <taxon>Metazoa</taxon>
        <taxon>Chordata</taxon>
        <taxon>Craniata</taxon>
        <taxon>Vertebrata</taxon>
        <taxon>Euteleostomi</taxon>
        <taxon>Actinopterygii</taxon>
        <taxon>Neopterygii</taxon>
        <taxon>Teleostei</taxon>
        <taxon>Neoteleostei</taxon>
        <taxon>Acanthomorphata</taxon>
        <taxon>Eupercaria</taxon>
        <taxon>Perciformes</taxon>
        <taxon>Cottioidei</taxon>
        <taxon>Gasterosteales</taxon>
        <taxon>Gasterosteidae</taxon>
        <taxon>Gasterosteus</taxon>
    </lineage>
</organism>
<dbReference type="SMART" id="SM00248">
    <property type="entry name" value="ANK"/>
    <property type="match status" value="2"/>
</dbReference>
<protein>
    <recommendedName>
        <fullName evidence="1">Acyl-CoA-binding domain-containing protein 6</fullName>
    </recommendedName>
</protein>
<dbReference type="Gene3D" id="1.20.80.10">
    <property type="match status" value="1"/>
</dbReference>
<dbReference type="PANTHER" id="PTHR24119">
    <property type="entry name" value="ACYL-COA-BINDING DOMAIN-CONTAINING PROTEIN 6"/>
    <property type="match status" value="1"/>
</dbReference>
<evidence type="ECO:0000256" key="4">
    <source>
        <dbReference type="ARBA" id="ARBA00023121"/>
    </source>
</evidence>
<dbReference type="InterPro" id="IPR035984">
    <property type="entry name" value="Acyl-CoA-binding_sf"/>
</dbReference>
<dbReference type="InterPro" id="IPR036770">
    <property type="entry name" value="Ankyrin_rpt-contain_sf"/>
</dbReference>
<evidence type="ECO:0000256" key="1">
    <source>
        <dbReference type="ARBA" id="ARBA00018419"/>
    </source>
</evidence>
<evidence type="ECO:0000313" key="10">
    <source>
        <dbReference type="Proteomes" id="UP000007635"/>
    </source>
</evidence>
<dbReference type="Bgee" id="ENSGACG00000010822">
    <property type="expression patterns" value="Expressed in diencephalon and 13 other cell types or tissues"/>
</dbReference>
<evidence type="ECO:0000256" key="5">
    <source>
        <dbReference type="PROSITE-ProRule" id="PRU00023"/>
    </source>
</evidence>
<keyword evidence="7" id="KW-0732">Signal</keyword>
<feature type="repeat" description="ANK" evidence="5">
    <location>
        <begin position="263"/>
        <end position="295"/>
    </location>
</feature>
<accession>G3P9R5</accession>
<feature type="chain" id="PRO_5043478356" description="Acyl-CoA-binding domain-containing protein 6" evidence="7">
    <location>
        <begin position="17"/>
        <end position="354"/>
    </location>
</feature>
<dbReference type="InParanoid" id="G3P9R5"/>
<evidence type="ECO:0000256" key="7">
    <source>
        <dbReference type="SAM" id="SignalP"/>
    </source>
</evidence>
<evidence type="ECO:0000256" key="6">
    <source>
        <dbReference type="SAM" id="MobiDB-lite"/>
    </source>
</evidence>
<dbReference type="AlphaFoldDB" id="G3P9R5"/>
<dbReference type="PROSITE" id="PS51228">
    <property type="entry name" value="ACB_2"/>
    <property type="match status" value="1"/>
</dbReference>
<evidence type="ECO:0000259" key="8">
    <source>
        <dbReference type="PROSITE" id="PS51228"/>
    </source>
</evidence>
<dbReference type="GO" id="GO:0000062">
    <property type="term" value="F:fatty-acyl-CoA binding"/>
    <property type="evidence" value="ECO:0007669"/>
    <property type="project" value="InterPro"/>
</dbReference>
<evidence type="ECO:0000256" key="3">
    <source>
        <dbReference type="ARBA" id="ARBA00023043"/>
    </source>
</evidence>
<reference evidence="9 10" key="1">
    <citation type="journal article" date="2021" name="G3 (Bethesda)">
        <title>Improved contiguity of the threespine stickleback genome using long-read sequencing.</title>
        <authorList>
            <person name="Nath S."/>
            <person name="Shaw D.E."/>
            <person name="White M.A."/>
        </authorList>
    </citation>
    <scope>NUCLEOTIDE SEQUENCE [LARGE SCALE GENOMIC DNA]</scope>
    <source>
        <strain evidence="9 10">Lake Benthic</strain>
    </source>
</reference>
<feature type="region of interest" description="Disordered" evidence="6">
    <location>
        <begin position="328"/>
        <end position="354"/>
    </location>
</feature>
<keyword evidence="2" id="KW-0677">Repeat</keyword>
<dbReference type="SUPFAM" id="SSF48403">
    <property type="entry name" value="Ankyrin repeat"/>
    <property type="match status" value="1"/>
</dbReference>
<dbReference type="STRING" id="69293.ENSGACP00000014339"/>